<dbReference type="RefSeq" id="WP_204700429.1">
    <property type="nucleotide sequence ID" value="NZ_JAFBDQ010000002.1"/>
</dbReference>
<dbReference type="Proteomes" id="UP000774000">
    <property type="component" value="Unassembled WGS sequence"/>
</dbReference>
<evidence type="ECO:0000313" key="1">
    <source>
        <dbReference type="EMBL" id="MBM7555708.1"/>
    </source>
</evidence>
<evidence type="ECO:0000313" key="2">
    <source>
        <dbReference type="Proteomes" id="UP000774000"/>
    </source>
</evidence>
<gene>
    <name evidence="1" type="ORF">JOC47_000533</name>
</gene>
<sequence length="1265" mass="148461">MAVQDFLDFRKSKTDKNKRYQSELNIARIKEDSDRLENDLESFFEITYPSQLIKELIEFINSNMKNNKMRYRDNEGAIIIQGAHASGKTHALLTAYNLFANYDIVASWMEEHKIKFNAFAIKNKSKSCIVSLENEAEEKSWQVIFKKLGKENLLTDDKKAPSASIIKKLAKSKDTAIFIDDSDEFFHQLRQQNKDELIVANKKFIVDLLTEVNKNDNLMVFMAALGTAKEIKDLFSRHEVIIKETEFLAQKNSFIFYHLFADIQEQQFRTNIVPIIDSYVEKYEESGLAIQDVDDFREELIDYYPFQPKLLEFLNKIHERYFSEIQSYGHQLNLLADLIESHEDKDLLVVSDFPVEIFKERVPELYNGLKVELKRANEQGKKYLHQILNTIFLYNLIDEQEATRDSILKAVIHPQLDYEISSLQQGLDELGENADYVEVVEGRYYIKAKKSLDTLLAEEMAEITKEEKKNKLKEYISNSVFDSSYKFYDERDWKDEAELDYVLLLEAPAEIRQLENFLTEEIYGELHYENSVAIIKATTDIFSEQFLDLSAKVIAIQNITEGQGVNKNQLEERKEEEEKQLIELLQDSFGQYLQWGDEAGQLKLEKVDFDLRTVAAKQEIIIDKRRIKDYILASTSESIDLEQLFEEAKCDRRLPLIPTQEILEEVITELVAEKDFVFISEEDKLYKSLSTLIAKRAEEIDNTQARNKLLAHLEQDLFGPEYKIYAKDTIPDQAELQYLIIINDLVKGELRTFLEEEIYANRKYKNSVLLFKSTTDILGDENLSQVKEEMSLENLVKTWEQRERVIDLLEAKREKIINNLRESFGNYISWTSNGEQLIMEQTQLDIPEFNINNLIKTKIGFIKETVIKRINQLHDSIKASNLLLKFKENRSNPVIDRDTFYQVLEELTAEGRIYFDGQTEHIYSQSLISIKEEIEQLNTEEVKENLAYFIRDNLFDAGYKIWGYDQIEDSADLDYLLLLEQPNESIVDFLNQEIYAEREFQNSVIVLRVKEKIYTSEILDRAKKIIAVNNLEEQNEIENSQEFLGNNKEKLINLLADKFAYYEQWSSSDDKLELDEKEVSLANLDSQLEADFNHLKEHLIFNLRERKFGINIEELFLDYRRFRDYPLIIEKEIFDRAVEELIAEHKIINAEKENEVYGNTSALIKSTISGISDKEVKQELVLYIRNELFNGVCNVFAYDEIEDSPEIKYLLLLGSFKNKEKLQEILEEKLYQDREYKNNIILYSSQENVFEDKYINKMRLVMGYK</sequence>
<protein>
    <submittedName>
        <fullName evidence="1">Uncharacterized protein</fullName>
    </submittedName>
</protein>
<accession>A0A938XQW6</accession>
<organism evidence="1 2">
    <name type="scientific">Halanaerobacter jeridensis</name>
    <dbReference type="NCBI Taxonomy" id="706427"/>
    <lineage>
        <taxon>Bacteria</taxon>
        <taxon>Bacillati</taxon>
        <taxon>Bacillota</taxon>
        <taxon>Clostridia</taxon>
        <taxon>Halanaerobiales</taxon>
        <taxon>Halobacteroidaceae</taxon>
        <taxon>Halanaerobacter</taxon>
    </lineage>
</organism>
<reference evidence="1" key="1">
    <citation type="submission" date="2021-01" db="EMBL/GenBank/DDBJ databases">
        <title>Genomic Encyclopedia of Type Strains, Phase IV (KMG-IV): sequencing the most valuable type-strain genomes for metagenomic binning, comparative biology and taxonomic classification.</title>
        <authorList>
            <person name="Goeker M."/>
        </authorList>
    </citation>
    <scope>NUCLEOTIDE SEQUENCE</scope>
    <source>
        <strain evidence="1">DSM 23230</strain>
    </source>
</reference>
<name>A0A938XQW6_9FIRM</name>
<comment type="caution">
    <text evidence="1">The sequence shown here is derived from an EMBL/GenBank/DDBJ whole genome shotgun (WGS) entry which is preliminary data.</text>
</comment>
<dbReference type="EMBL" id="JAFBDQ010000002">
    <property type="protein sequence ID" value="MBM7555708.1"/>
    <property type="molecule type" value="Genomic_DNA"/>
</dbReference>
<proteinExistence type="predicted"/>
<keyword evidence="2" id="KW-1185">Reference proteome</keyword>
<dbReference type="AlphaFoldDB" id="A0A938XQW6"/>